<gene>
    <name evidence="3" type="ORF">CSW64_11300</name>
</gene>
<dbReference type="PROSITE" id="PS51257">
    <property type="entry name" value="PROKAR_LIPOPROTEIN"/>
    <property type="match status" value="1"/>
</dbReference>
<dbReference type="GO" id="GO:0016787">
    <property type="term" value="F:hydrolase activity"/>
    <property type="evidence" value="ECO:0007669"/>
    <property type="project" value="UniProtKB-KW"/>
</dbReference>
<keyword evidence="3" id="KW-0378">Hydrolase</keyword>
<proteinExistence type="predicted"/>
<dbReference type="SUPFAM" id="SSF56601">
    <property type="entry name" value="beta-lactamase/transpeptidase-like"/>
    <property type="match status" value="1"/>
</dbReference>
<name>A0A2D2AY94_9CAUL</name>
<evidence type="ECO:0000313" key="3">
    <source>
        <dbReference type="EMBL" id="ATQ42953.1"/>
    </source>
</evidence>
<dbReference type="Gene3D" id="3.40.710.10">
    <property type="entry name" value="DD-peptidase/beta-lactamase superfamily"/>
    <property type="match status" value="1"/>
</dbReference>
<feature type="signal peptide" evidence="1">
    <location>
        <begin position="1"/>
        <end position="22"/>
    </location>
</feature>
<keyword evidence="1" id="KW-0732">Signal</keyword>
<keyword evidence="4" id="KW-1185">Reference proteome</keyword>
<sequence>MRFALWGRAALSALLASLIACACSGEGAVAQEPAPAPAGSAHDQPGVTDAGHAFLKPAGWTLIRRDAVVILEAPEAGSRVALVDARAKDADAAVAEAWGLYQSEVALDPITSVPVANQGGWRDGRRFLYRTTAASARRLSAQAMRSGDRWVVRIEDLTNAVSGKRSADLQTIREGFLPVGHVRESFAGRKAHRLDAARIEKLKRFVETSMKALEVPGVSIGIVQDGQVLFAGGFGVREQGKPAPVDADTLYLIASNTKPLTTLMLAKLVDEEKLAWDTPVVDALPAFALADADTTRKIQVRHLLCACTGLPYRNLDWEFAAADSPATITFDILARMRPTSAFGATYQYSNPIAAAGGYVGGHAARPDLELGRAYDLTMQDRVFGPLGMRRSTFDFDRAMRGNYARLHGVTPLGDLAVVEPARDRQMHAVRPTGGAWSNVDDLLAYVRMELAGGLLPDGRRYISEKALKARWASQISTGRNSWYGMGLDTDISTGTPILSHGGRMYGFRGDVIWLPEHGVGVVILMNASTGNVLMEAFPRKLLEVLFDGQPEADSMVEAAATADRQQRATSRQAVRYPIGETRAAALAPRYRNAFLGDLRVETTGPQTVFDFGAWKAPVAAREQADGTVEYVVMTASSPFPFVAGVSEGRRTLTIRDAQNTYVFAEAD</sequence>
<dbReference type="InterPro" id="IPR050789">
    <property type="entry name" value="Diverse_Enzym_Activities"/>
</dbReference>
<dbReference type="OrthoDB" id="5377981at2"/>
<evidence type="ECO:0000259" key="2">
    <source>
        <dbReference type="Pfam" id="PF00144"/>
    </source>
</evidence>
<dbReference type="InterPro" id="IPR001466">
    <property type="entry name" value="Beta-lactam-related"/>
</dbReference>
<accession>A0A2D2AY94</accession>
<organism evidence="3 4">
    <name type="scientific">Caulobacter mirabilis</name>
    <dbReference type="NCBI Taxonomy" id="69666"/>
    <lineage>
        <taxon>Bacteria</taxon>
        <taxon>Pseudomonadati</taxon>
        <taxon>Pseudomonadota</taxon>
        <taxon>Alphaproteobacteria</taxon>
        <taxon>Caulobacterales</taxon>
        <taxon>Caulobacteraceae</taxon>
        <taxon>Caulobacter</taxon>
    </lineage>
</organism>
<dbReference type="PANTHER" id="PTHR43283">
    <property type="entry name" value="BETA-LACTAMASE-RELATED"/>
    <property type="match status" value="1"/>
</dbReference>
<reference evidence="3 4" key="1">
    <citation type="submission" date="2017-10" db="EMBL/GenBank/DDBJ databases">
        <title>Genome sequence of Caulobacter mirabilis FWC38.</title>
        <authorList>
            <person name="Fiebig A."/>
            <person name="Crosson S."/>
        </authorList>
    </citation>
    <scope>NUCLEOTIDE SEQUENCE [LARGE SCALE GENOMIC DNA]</scope>
    <source>
        <strain evidence="3 4">FWC 38</strain>
    </source>
</reference>
<dbReference type="Proteomes" id="UP000228945">
    <property type="component" value="Chromosome"/>
</dbReference>
<dbReference type="Pfam" id="PF00144">
    <property type="entry name" value="Beta-lactamase"/>
    <property type="match status" value="1"/>
</dbReference>
<dbReference type="AlphaFoldDB" id="A0A2D2AY94"/>
<dbReference type="KEGG" id="cmb:CSW64_11300"/>
<dbReference type="InterPro" id="IPR012338">
    <property type="entry name" value="Beta-lactam/transpept-like"/>
</dbReference>
<feature type="chain" id="PRO_5013743136" evidence="1">
    <location>
        <begin position="23"/>
        <end position="667"/>
    </location>
</feature>
<dbReference type="EMBL" id="CP024201">
    <property type="protein sequence ID" value="ATQ42953.1"/>
    <property type="molecule type" value="Genomic_DNA"/>
</dbReference>
<evidence type="ECO:0000256" key="1">
    <source>
        <dbReference type="SAM" id="SignalP"/>
    </source>
</evidence>
<feature type="domain" description="Beta-lactamase-related" evidence="2">
    <location>
        <begin position="203"/>
        <end position="533"/>
    </location>
</feature>
<evidence type="ECO:0000313" key="4">
    <source>
        <dbReference type="Proteomes" id="UP000228945"/>
    </source>
</evidence>
<dbReference type="PANTHER" id="PTHR43283:SF3">
    <property type="entry name" value="BETA-LACTAMASE FAMILY PROTEIN (AFU_ORTHOLOGUE AFUA_5G07500)"/>
    <property type="match status" value="1"/>
</dbReference>
<protein>
    <submittedName>
        <fullName evidence="3">Serine hydrolase</fullName>
    </submittedName>
</protein>